<feature type="compositionally biased region" description="Basic residues" evidence="1">
    <location>
        <begin position="84"/>
        <end position="97"/>
    </location>
</feature>
<evidence type="ECO:0000313" key="4">
    <source>
        <dbReference type="Proteomes" id="UP000076096"/>
    </source>
</evidence>
<organism evidence="3 4">
    <name type="scientific">Streptomyces qaidamensis</name>
    <dbReference type="NCBI Taxonomy" id="1783515"/>
    <lineage>
        <taxon>Bacteria</taxon>
        <taxon>Bacillati</taxon>
        <taxon>Actinomycetota</taxon>
        <taxon>Actinomycetes</taxon>
        <taxon>Kitasatosporales</taxon>
        <taxon>Streptomycetaceae</taxon>
        <taxon>Streptomyces</taxon>
        <taxon>Streptomyces aurantiacus group</taxon>
    </lineage>
</organism>
<dbReference type="STRING" id="1783515.A4E84_38895"/>
<feature type="transmembrane region" description="Helical" evidence="2">
    <location>
        <begin position="22"/>
        <end position="40"/>
    </location>
</feature>
<protein>
    <submittedName>
        <fullName evidence="3">Uncharacterized protein</fullName>
    </submittedName>
</protein>
<evidence type="ECO:0000256" key="1">
    <source>
        <dbReference type="SAM" id="MobiDB-lite"/>
    </source>
</evidence>
<accession>A0A143CCW3</accession>
<reference evidence="4" key="1">
    <citation type="submission" date="2016-04" db="EMBL/GenBank/DDBJ databases">
        <authorList>
            <person name="Zhang B."/>
        </authorList>
    </citation>
    <scope>NUCLEOTIDE SEQUENCE [LARGE SCALE GENOMIC DNA]</scope>
    <source>
        <strain evidence="4">S10</strain>
    </source>
</reference>
<sequence>MATETDHAESVRALRQLRRMRTFYAGGAVLWAVSAVSAGWDDPGSRQMWVSVAFLVVFAALLAMTCIWLRRQQADHPDEPAHHAAPRRPAWRRHANA</sequence>
<dbReference type="RefSeq" id="WP_062931039.1">
    <property type="nucleotide sequence ID" value="NZ_CP015098.1"/>
</dbReference>
<feature type="region of interest" description="Disordered" evidence="1">
    <location>
        <begin position="75"/>
        <end position="97"/>
    </location>
</feature>
<keyword evidence="4" id="KW-1185">Reference proteome</keyword>
<dbReference type="EMBL" id="CP015098">
    <property type="protein sequence ID" value="AMW14910.1"/>
    <property type="molecule type" value="Genomic_DNA"/>
</dbReference>
<keyword evidence="2" id="KW-1133">Transmembrane helix</keyword>
<evidence type="ECO:0000313" key="3">
    <source>
        <dbReference type="EMBL" id="AMW14910.1"/>
    </source>
</evidence>
<keyword evidence="2" id="KW-0812">Transmembrane</keyword>
<keyword evidence="2" id="KW-0472">Membrane</keyword>
<gene>
    <name evidence="3" type="ORF">A4E84_38895</name>
</gene>
<name>A0A143CCW3_9ACTN</name>
<proteinExistence type="predicted"/>
<dbReference type="Proteomes" id="UP000076096">
    <property type="component" value="Chromosome"/>
</dbReference>
<feature type="transmembrane region" description="Helical" evidence="2">
    <location>
        <begin position="46"/>
        <end position="69"/>
    </location>
</feature>
<dbReference type="KEGG" id="stsi:A4E84_38895"/>
<dbReference type="AlphaFoldDB" id="A0A143CCW3"/>
<evidence type="ECO:0000256" key="2">
    <source>
        <dbReference type="SAM" id="Phobius"/>
    </source>
</evidence>